<dbReference type="AlphaFoldDB" id="D2U2E3"/>
<reference evidence="1" key="1">
    <citation type="journal article" date="2010" name="Insect Mol. Biol.">
        <title>The draft genome sequence of Arsenophonus nasoniae, son-killer bacterium of Nasonia vitripennis, reveals genes associated with virulence and symbiosis.</title>
        <authorList>
            <person name="Wilkes T."/>
            <person name="Darby A.C."/>
            <person name="Choi J."/>
            <person name="Colborne J.K."/>
            <person name="Werren J.H."/>
            <person name="Hurst G.D.D."/>
        </authorList>
    </citation>
    <scope>NUCLEOTIDE SEQUENCE</scope>
</reference>
<dbReference type="SUPFAM" id="SSF56731">
    <property type="entry name" value="DNA primase core"/>
    <property type="match status" value="1"/>
</dbReference>
<evidence type="ECO:0000313" key="1">
    <source>
        <dbReference type="EMBL" id="CBA75185.1"/>
    </source>
</evidence>
<sequence length="891" mass="102515">MGVNSMINAMRLNLIISKLIQEFQFKEQNGYLRQGICPDCKKKELFTAIEKPFVLKCGRENKCGAEIIVKEIYPDIFDNWSAYHPKTQQAPNAAADAYLQQARGLDIAPLKGLYIESSYHAKGLGSATVKFALPNGAYWERIIDNPQRFDRKANFFGAYKGQWWSLPQQDLTKATEIWLTEGIFDAISLAQNGLYAVSLMSCHNYPEHALAQLKIALGENKKPVLIWALDNGKAGEKAIKKFVSRSRDEGWLATAARPGDVDDQHDWNDLHIKGRLTKDNIARYRYYGKLLLTHTAFDRARLMFQWTERTEFDFRHDNRLYWFKLDIDKMMKAVERIKEAEPTLHDDESREKAVKESGIVIEIANCYPTPLYFQKSVETDESWYYIDVAFPHQQHNVKATFTATQLTSSSEFKKRLLHIAKGAMYTGSTQQLDKILKRTLPTIKEVKTQNYVGYNKRYDAYIFNQVAIQNGKVYSLNQEDYFSLEKLDIKTLASQPALQFNLNFNEFTTDWIDDLWLAFGVKGYTVLAFWLGALFAEQIRDHLQTYPFLEIFGEPGSGKSTLLEFMWRLFGRENYEGFDPSKSTAAGRARSFAQVSNLPVCLIESDRNQNNAKLRAFDWNELKNIYDSGLLRSVGRKGGSNDTEELIFRGAIVIGQNAPIMTEDTAIPERLIHLSTDKRHHSQVTKEAATRLERYPINTVSGFVPKVLMQGDKIFQTACERYEEIEKILYADPAIHHTRIARNHAQMIAFLEMLPQVISVSSQRIEETRAFIVNLAKERVKAVHDDPDDINEFWAMFDYLDTEDIYGVNHSAKENEFAINFNQLIQIASEKRQPFGDIVNIKRRLKLGKKRHFIRTKSIRSRVNAAYNAALPKASTLKKPDVLECWIFEKK</sequence>
<dbReference type="EMBL" id="FN545250">
    <property type="protein sequence ID" value="CBA75185.1"/>
    <property type="molecule type" value="Genomic_DNA"/>
</dbReference>
<dbReference type="InterPro" id="IPR034154">
    <property type="entry name" value="TOPRIM_DnaG/twinkle"/>
</dbReference>
<protein>
    <submittedName>
        <fullName evidence="1">Conserved hypothetical phage protein</fullName>
    </submittedName>
</protein>
<gene>
    <name evidence="1" type="ORF">ARN_27620</name>
</gene>
<dbReference type="Pfam" id="PF13155">
    <property type="entry name" value="Toprim_2"/>
    <property type="match status" value="1"/>
</dbReference>
<proteinExistence type="predicted"/>
<accession>D2U2E3</accession>
<dbReference type="CDD" id="cd01029">
    <property type="entry name" value="TOPRIM_primases"/>
    <property type="match status" value="1"/>
</dbReference>
<organism evidence="1">
    <name type="scientific">Arsenophonus nasoniae</name>
    <name type="common">son-killer infecting Nasonia vitripennis</name>
    <dbReference type="NCBI Taxonomy" id="638"/>
    <lineage>
        <taxon>Bacteria</taxon>
        <taxon>Pseudomonadati</taxon>
        <taxon>Pseudomonadota</taxon>
        <taxon>Gammaproteobacteria</taxon>
        <taxon>Enterobacterales</taxon>
        <taxon>Morganellaceae</taxon>
        <taxon>Arsenophonus</taxon>
    </lineage>
</organism>
<dbReference type="Gene3D" id="3.40.1360.10">
    <property type="match status" value="1"/>
</dbReference>
<name>D2U2E3_9GAMM</name>